<dbReference type="EMBL" id="CAJEWE010000006">
    <property type="protein sequence ID" value="CAD2072608.1"/>
    <property type="molecule type" value="Genomic_DNA"/>
</dbReference>
<dbReference type="CDD" id="cd01743">
    <property type="entry name" value="GATase1_Anthranilate_Synthase"/>
    <property type="match status" value="1"/>
</dbReference>
<dbReference type="InterPro" id="IPR006221">
    <property type="entry name" value="TrpG/PapA_dom"/>
</dbReference>
<dbReference type="FunFam" id="3.40.50.880:FF:000003">
    <property type="entry name" value="Anthranilate synthase component II"/>
    <property type="match status" value="1"/>
</dbReference>
<name>A0A6V7R6F8_9BACL</name>
<keyword evidence="1" id="KW-0315">Glutamine amidotransferase</keyword>
<dbReference type="SUPFAM" id="SSF52317">
    <property type="entry name" value="Class I glutamine amidotransferase-like"/>
    <property type="match status" value="1"/>
</dbReference>
<dbReference type="RefSeq" id="WP_186085059.1">
    <property type="nucleotide sequence ID" value="NZ_BMDB01000001.1"/>
</dbReference>
<keyword evidence="4" id="KW-1185">Reference proteome</keyword>
<dbReference type="PRINTS" id="PR00099">
    <property type="entry name" value="CPSGATASE"/>
</dbReference>
<accession>A0A6V7R6F8</accession>
<dbReference type="GO" id="GO:0004049">
    <property type="term" value="F:anthranilate synthase activity"/>
    <property type="evidence" value="ECO:0007669"/>
    <property type="project" value="TreeGrafter"/>
</dbReference>
<reference evidence="3 4" key="1">
    <citation type="submission" date="2020-07" db="EMBL/GenBank/DDBJ databases">
        <authorList>
            <person name="Criscuolo A."/>
        </authorList>
    </citation>
    <scope>NUCLEOTIDE SEQUENCE [LARGE SCALE GENOMIC DNA]</scope>
    <source>
        <strain evidence="4">CIP 111030</strain>
    </source>
</reference>
<proteinExistence type="predicted"/>
<feature type="domain" description="Glutamine amidotransferase" evidence="2">
    <location>
        <begin position="4"/>
        <end position="186"/>
    </location>
</feature>
<dbReference type="InterPro" id="IPR017926">
    <property type="entry name" value="GATASE"/>
</dbReference>
<dbReference type="GO" id="GO:0000162">
    <property type="term" value="P:L-tryptophan biosynthetic process"/>
    <property type="evidence" value="ECO:0007669"/>
    <property type="project" value="TreeGrafter"/>
</dbReference>
<evidence type="ECO:0000313" key="4">
    <source>
        <dbReference type="Proteomes" id="UP000521032"/>
    </source>
</evidence>
<dbReference type="PANTHER" id="PTHR43418:SF4">
    <property type="entry name" value="MULTIFUNCTIONAL TRYPTOPHAN BIOSYNTHESIS PROTEIN"/>
    <property type="match status" value="1"/>
</dbReference>
<comment type="caution">
    <text evidence="3">The sequence shown here is derived from an EMBL/GenBank/DDBJ whole genome shotgun (WGS) entry which is preliminary data.</text>
</comment>
<dbReference type="AlphaFoldDB" id="A0A6V7R6F8"/>
<dbReference type="PRINTS" id="PR00096">
    <property type="entry name" value="GATASE"/>
</dbReference>
<sequence length="198" mass="22702">MNVLMIDNYDSFTYNLVHYLESNPYNVGIVVVQPHELNIDLIDEHNLIGVIISPGPSHPKDRPEVIEFVKQIYEKLPIFGICFGHQLLWHMTGGVVERGERPIHGATYDVMHDGKFIYKNIPNPVVSTRYHSLVCTGENKEFEVVGKTDDGVCMAIRHKNLPLFGVQYHPESILSEYGHEQLYNFIEIALEEKNESPR</sequence>
<evidence type="ECO:0000256" key="1">
    <source>
        <dbReference type="ARBA" id="ARBA00022962"/>
    </source>
</evidence>
<evidence type="ECO:0000259" key="2">
    <source>
        <dbReference type="Pfam" id="PF00117"/>
    </source>
</evidence>
<organism evidence="3 4">
    <name type="scientific">Phocicoccus schoeneichii</name>
    <dbReference type="NCBI Taxonomy" id="1812261"/>
    <lineage>
        <taxon>Bacteria</taxon>
        <taxon>Bacillati</taxon>
        <taxon>Bacillota</taxon>
        <taxon>Bacilli</taxon>
        <taxon>Bacillales</taxon>
        <taxon>Salinicoccaceae</taxon>
        <taxon>Phocicoccus</taxon>
    </lineage>
</organism>
<protein>
    <submittedName>
        <fullName evidence="3">Aminodeoxychorismate/anthranilate synthase component 2</fullName>
    </submittedName>
</protein>
<dbReference type="Pfam" id="PF00117">
    <property type="entry name" value="GATase"/>
    <property type="match status" value="1"/>
</dbReference>
<dbReference type="InterPro" id="IPR029062">
    <property type="entry name" value="Class_I_gatase-like"/>
</dbReference>
<dbReference type="PROSITE" id="PS51273">
    <property type="entry name" value="GATASE_TYPE_1"/>
    <property type="match status" value="1"/>
</dbReference>
<evidence type="ECO:0000313" key="3">
    <source>
        <dbReference type="EMBL" id="CAD2072608.1"/>
    </source>
</evidence>
<dbReference type="Gene3D" id="3.40.50.880">
    <property type="match status" value="1"/>
</dbReference>
<dbReference type="GO" id="GO:0005829">
    <property type="term" value="C:cytosol"/>
    <property type="evidence" value="ECO:0007669"/>
    <property type="project" value="TreeGrafter"/>
</dbReference>
<dbReference type="InterPro" id="IPR050472">
    <property type="entry name" value="Anth_synth/Amidotransfase"/>
</dbReference>
<dbReference type="PRINTS" id="PR00097">
    <property type="entry name" value="ANTSNTHASEII"/>
</dbReference>
<gene>
    <name evidence="3" type="primary">pabA</name>
    <name evidence="3" type="ORF">JEOSCH030_00332</name>
</gene>
<dbReference type="Proteomes" id="UP000521032">
    <property type="component" value="Unassembled WGS sequence"/>
</dbReference>
<dbReference type="NCBIfam" id="TIGR00566">
    <property type="entry name" value="trpG_papA"/>
    <property type="match status" value="1"/>
</dbReference>
<dbReference type="PANTHER" id="PTHR43418">
    <property type="entry name" value="MULTIFUNCTIONAL TRYPTOPHAN BIOSYNTHESIS PROTEIN-RELATED"/>
    <property type="match status" value="1"/>
</dbReference>